<feature type="region of interest" description="Disordered" evidence="1">
    <location>
        <begin position="80"/>
        <end position="114"/>
    </location>
</feature>
<feature type="region of interest" description="Disordered" evidence="1">
    <location>
        <begin position="139"/>
        <end position="163"/>
    </location>
</feature>
<dbReference type="AlphaFoldDB" id="A0AAW2F5T5"/>
<dbReference type="EMBL" id="JADYXP020000013">
    <property type="protein sequence ID" value="KAL0111396.1"/>
    <property type="molecule type" value="Genomic_DNA"/>
</dbReference>
<sequence>MPTCTVNSPVESIAGLVERCDGEIALRPSGRAEFVNKPSMLMRAPKKCFGKDHVAGRAHGASDLKLAASGITNAFTRHLHERRSTDSGNRHYESASFAPRPSSSSRSRFSRFDQGIKHPGTRLIRRLVKIFDIVHSADEVDRRSDGSKTENNLIGGYKNNIGT</sequence>
<evidence type="ECO:0000313" key="2">
    <source>
        <dbReference type="EMBL" id="KAL0111396.1"/>
    </source>
</evidence>
<feature type="compositionally biased region" description="Basic and acidic residues" evidence="1">
    <location>
        <begin position="82"/>
        <end position="93"/>
    </location>
</feature>
<comment type="caution">
    <text evidence="2">The sequence shown here is derived from an EMBL/GenBank/DDBJ whole genome shotgun (WGS) entry which is preliminary data.</text>
</comment>
<keyword evidence="3" id="KW-1185">Reference proteome</keyword>
<proteinExistence type="predicted"/>
<accession>A0AAW2F5T5</accession>
<evidence type="ECO:0000313" key="3">
    <source>
        <dbReference type="Proteomes" id="UP001430953"/>
    </source>
</evidence>
<feature type="compositionally biased region" description="Basic and acidic residues" evidence="1">
    <location>
        <begin position="139"/>
        <end position="148"/>
    </location>
</feature>
<organism evidence="2 3">
    <name type="scientific">Cardiocondyla obscurior</name>
    <dbReference type="NCBI Taxonomy" id="286306"/>
    <lineage>
        <taxon>Eukaryota</taxon>
        <taxon>Metazoa</taxon>
        <taxon>Ecdysozoa</taxon>
        <taxon>Arthropoda</taxon>
        <taxon>Hexapoda</taxon>
        <taxon>Insecta</taxon>
        <taxon>Pterygota</taxon>
        <taxon>Neoptera</taxon>
        <taxon>Endopterygota</taxon>
        <taxon>Hymenoptera</taxon>
        <taxon>Apocrita</taxon>
        <taxon>Aculeata</taxon>
        <taxon>Formicoidea</taxon>
        <taxon>Formicidae</taxon>
        <taxon>Myrmicinae</taxon>
        <taxon>Cardiocondyla</taxon>
    </lineage>
</organism>
<gene>
    <name evidence="2" type="ORF">PUN28_012942</name>
</gene>
<reference evidence="2 3" key="1">
    <citation type="submission" date="2023-03" db="EMBL/GenBank/DDBJ databases">
        <title>High recombination rates correlate with genetic variation in Cardiocondyla obscurior ants.</title>
        <authorList>
            <person name="Errbii M."/>
        </authorList>
    </citation>
    <scope>NUCLEOTIDE SEQUENCE [LARGE SCALE GENOMIC DNA]</scope>
    <source>
        <strain evidence="2">Alpha-2009</strain>
        <tissue evidence="2">Whole body</tissue>
    </source>
</reference>
<evidence type="ECO:0000256" key="1">
    <source>
        <dbReference type="SAM" id="MobiDB-lite"/>
    </source>
</evidence>
<dbReference type="Proteomes" id="UP001430953">
    <property type="component" value="Unassembled WGS sequence"/>
</dbReference>
<protein>
    <submittedName>
        <fullName evidence="2">Uncharacterized protein</fullName>
    </submittedName>
</protein>
<name>A0AAW2F5T5_9HYME</name>
<feature type="compositionally biased region" description="Low complexity" evidence="1">
    <location>
        <begin position="94"/>
        <end position="107"/>
    </location>
</feature>